<dbReference type="Gene3D" id="3.50.30.10">
    <property type="entry name" value="Phosphohistidine domain"/>
    <property type="match status" value="1"/>
</dbReference>
<keyword evidence="16" id="KW-0670">Pyruvate</keyword>
<dbReference type="SUPFAM" id="SSF56059">
    <property type="entry name" value="Glutathione synthetase ATP-binding domain-like"/>
    <property type="match status" value="1"/>
</dbReference>
<evidence type="ECO:0000256" key="3">
    <source>
        <dbReference type="ARBA" id="ARBA00007837"/>
    </source>
</evidence>
<evidence type="ECO:0000259" key="13">
    <source>
        <dbReference type="Pfam" id="PF00391"/>
    </source>
</evidence>
<comment type="function">
    <text evidence="2">Catalyzes the reversible phosphorylation of pyruvate and phosphate.</text>
</comment>
<keyword evidence="6 16" id="KW-0808">Transferase</keyword>
<evidence type="ECO:0000256" key="1">
    <source>
        <dbReference type="ARBA" id="ARBA00001946"/>
    </source>
</evidence>
<evidence type="ECO:0000256" key="10">
    <source>
        <dbReference type="ARBA" id="ARBA00022840"/>
    </source>
</evidence>
<dbReference type="InterPro" id="IPR010121">
    <property type="entry name" value="Pyruvate_phosphate_dikinase"/>
</dbReference>
<dbReference type="InterPro" id="IPR036637">
    <property type="entry name" value="Phosphohistidine_dom_sf"/>
</dbReference>
<dbReference type="PROSITE" id="PS00370">
    <property type="entry name" value="PEP_ENZYMES_PHOS_SITE"/>
    <property type="match status" value="1"/>
</dbReference>
<dbReference type="Pfam" id="PF02896">
    <property type="entry name" value="PEP-utilizers_C"/>
    <property type="match status" value="1"/>
</dbReference>
<dbReference type="InterPro" id="IPR008279">
    <property type="entry name" value="PEP-util_enz_mobile_dom"/>
</dbReference>
<evidence type="ECO:0000259" key="15">
    <source>
        <dbReference type="Pfam" id="PF02896"/>
    </source>
</evidence>
<dbReference type="SUPFAM" id="SSF51621">
    <property type="entry name" value="Phosphoenolpyruvate/pyruvate domain"/>
    <property type="match status" value="1"/>
</dbReference>
<dbReference type="InterPro" id="IPR040442">
    <property type="entry name" value="Pyrv_kinase-like_dom_sf"/>
</dbReference>
<dbReference type="InterPro" id="IPR015813">
    <property type="entry name" value="Pyrv/PenolPyrv_kinase-like_dom"/>
</dbReference>
<evidence type="ECO:0000259" key="14">
    <source>
        <dbReference type="Pfam" id="PF01326"/>
    </source>
</evidence>
<feature type="domain" description="Pyruvate phosphate dikinase AMP/ATP-binding" evidence="14">
    <location>
        <begin position="315"/>
        <end position="371"/>
    </location>
</feature>
<feature type="domain" description="Pyruvate phosphate dikinase AMP/ATP-binding" evidence="14">
    <location>
        <begin position="63"/>
        <end position="295"/>
    </location>
</feature>
<dbReference type="Gene3D" id="3.20.20.60">
    <property type="entry name" value="Phosphoenolpyruvate-binding domains"/>
    <property type="match status" value="1"/>
</dbReference>
<dbReference type="InterPro" id="IPR018274">
    <property type="entry name" value="PEP_util_AS"/>
</dbReference>
<gene>
    <name evidence="16" type="primary">ppdK</name>
    <name evidence="16" type="ORF">MNL13_01415</name>
</gene>
<dbReference type="InterPro" id="IPR002192">
    <property type="entry name" value="PPDK_AMP/ATP-bd"/>
</dbReference>
<keyword evidence="8" id="KW-0547">Nucleotide-binding</keyword>
<dbReference type="Gene3D" id="1.20.80.30">
    <property type="match status" value="1"/>
</dbReference>
<comment type="catalytic activity">
    <reaction evidence="12">
        <text>pyruvate + phosphate + ATP = phosphoenolpyruvate + AMP + diphosphate + H(+)</text>
        <dbReference type="Rhea" id="RHEA:10756"/>
        <dbReference type="ChEBI" id="CHEBI:15361"/>
        <dbReference type="ChEBI" id="CHEBI:15378"/>
        <dbReference type="ChEBI" id="CHEBI:30616"/>
        <dbReference type="ChEBI" id="CHEBI:33019"/>
        <dbReference type="ChEBI" id="CHEBI:43474"/>
        <dbReference type="ChEBI" id="CHEBI:58702"/>
        <dbReference type="ChEBI" id="CHEBI:456215"/>
        <dbReference type="EC" id="2.7.9.1"/>
    </reaction>
</comment>
<dbReference type="NCBIfam" id="NF004531">
    <property type="entry name" value="PRK05878.1"/>
    <property type="match status" value="1"/>
</dbReference>
<dbReference type="Proteomes" id="UP000829580">
    <property type="component" value="Chromosome"/>
</dbReference>
<proteinExistence type="inferred from homology"/>
<dbReference type="Gene3D" id="3.30.1490.20">
    <property type="entry name" value="ATP-grasp fold, A domain"/>
    <property type="match status" value="1"/>
</dbReference>
<dbReference type="Pfam" id="PF00391">
    <property type="entry name" value="PEP-utilizers"/>
    <property type="match status" value="1"/>
</dbReference>
<dbReference type="EC" id="2.7.9.1" evidence="4 12"/>
<evidence type="ECO:0000256" key="11">
    <source>
        <dbReference type="ARBA" id="ARBA00022842"/>
    </source>
</evidence>
<evidence type="ECO:0000256" key="4">
    <source>
        <dbReference type="ARBA" id="ARBA00011994"/>
    </source>
</evidence>
<dbReference type="PIRSF" id="PIRSF000853">
    <property type="entry name" value="PPDK"/>
    <property type="match status" value="1"/>
</dbReference>
<dbReference type="NCBIfam" id="TIGR01828">
    <property type="entry name" value="pyru_phos_dikin"/>
    <property type="match status" value="1"/>
</dbReference>
<comment type="cofactor">
    <cofactor evidence="1 12">
        <name>Mg(2+)</name>
        <dbReference type="ChEBI" id="CHEBI:18420"/>
    </cofactor>
</comment>
<dbReference type="EMBL" id="CP093033">
    <property type="protein sequence ID" value="UNF29465.1"/>
    <property type="molecule type" value="Genomic_DNA"/>
</dbReference>
<sequence length="888" mass="97469">MKKWVYSFGDGSAEGSASERNLLGGKGANLAEMSNLGLPVPPGFTLTTEVCNFYYAHDKSYPEELQESVKKALRRVAEQTGREFGNEQRPLLLSVRSGARASMPGMMDTVLNLGMNDETVKAIALQANNERFAYDSYRRFIQMYSNVVLGLDHSYFEEILDEVKAHNGYTVDTEMTADDWKNVITSYKAYVEKQLGKPFPQDPEQQLWGAIGAVFSSWMTARAVTYRRLHGIPESWGTAVNVQAMVFGNMGEDSATGVAFTRNPSTGQKELYGEFLVNAQGEDVVAGIRTPQNITENARIIAGSNNPSLEKIMPEAFFKLCQIAQKLEQHYRDMQDLEFTIEKGKLWMLQTRSGKRTARAALKMAIEMVEEGLISREEAVMRIDAKSLDQLLHPTLDPKAERLVVGRGLPASPGAATGEIVFTSEEAETAAAEGRKVILVRVETSPEDIHGMHASEGILTTRGGMTSHAAVVARGMGKPCISGAGSVRIDYNTNTLLASGESFRKGDIITIDGGSGEIFKGKVAMLQPELCGDFAKLMEWADGMRRIRVRANAETPSDARMGRSFGAEGIGLCRTEHMFFSGERIIAMREMILSHDESGRRKALDKLLPMQRSDFSELFEIMCGLPVTIRLLDPPLHEFLPKTDAEILEVAKAMGVSAEALAERAQQLHEFNPMLGLRGCRLAITYPEIAEMQARAIFEAAAEAAQKSGSPVMLEIMVPLIALKSELDFVKARIDQVAEEVMKEKGSSIQYMVGTMIELPRAALRADEIAETAEFFSFGTNDLTQTTFGISRDDAAPFLATYFQKGLLEQDPFVSIDRDGVGELIAIAAQRGRSKRAKIKLGICGEHGGDPASIALCEENNLDYVSCSPFRVPIARLAAAQAAIAKRI</sequence>
<evidence type="ECO:0000256" key="5">
    <source>
        <dbReference type="ARBA" id="ARBA00020138"/>
    </source>
</evidence>
<name>A0ABY3W144_9HYPH</name>
<feature type="domain" description="Pyruvate phosphate dikinase AMP/ATP-binding" evidence="14">
    <location>
        <begin position="21"/>
        <end position="57"/>
    </location>
</feature>
<comment type="similarity">
    <text evidence="3 12">Belongs to the PEP-utilizing enzyme family.</text>
</comment>
<dbReference type="SUPFAM" id="SSF52009">
    <property type="entry name" value="Phosphohistidine domain"/>
    <property type="match status" value="1"/>
</dbReference>
<reference evidence="16 17" key="1">
    <citation type="submission" date="2022-02" db="EMBL/GenBank/DDBJ databases">
        <title>Genomic structural plasticity of rodent-associated Bartonella in nature.</title>
        <authorList>
            <person name="Sousa K.C.M."/>
            <person name="Gutierrez R."/>
            <person name="Yahalomi D."/>
            <person name="Shalit T."/>
            <person name="Markus B."/>
            <person name="Nachum-Biala Y."/>
            <person name="Hawlena H."/>
            <person name="Marcos-Hadad E."/>
            <person name="Hazkani-Covo E."/>
            <person name="Neves H.R."/>
            <person name="Covo S."/>
            <person name="Harrus S."/>
        </authorList>
    </citation>
    <scope>NUCLEOTIDE SEQUENCE [LARGE SCALE GENOMIC DNA]</scope>
    <source>
        <strain evidence="16 17">B35_1_2</strain>
    </source>
</reference>
<dbReference type="PROSITE" id="PS00742">
    <property type="entry name" value="PEP_ENZYMES_2"/>
    <property type="match status" value="1"/>
</dbReference>
<feature type="domain" description="PEP-utilising enzyme C-terminal" evidence="15">
    <location>
        <begin position="532"/>
        <end position="882"/>
    </location>
</feature>
<keyword evidence="11" id="KW-0460">Magnesium</keyword>
<evidence type="ECO:0000256" key="2">
    <source>
        <dbReference type="ARBA" id="ARBA00003144"/>
    </source>
</evidence>
<evidence type="ECO:0000313" key="16">
    <source>
        <dbReference type="EMBL" id="UNF29465.1"/>
    </source>
</evidence>
<dbReference type="InterPro" id="IPR013815">
    <property type="entry name" value="ATP_grasp_subdomain_1"/>
</dbReference>
<dbReference type="PANTHER" id="PTHR22931">
    <property type="entry name" value="PHOSPHOENOLPYRUVATE DIKINASE-RELATED"/>
    <property type="match status" value="1"/>
</dbReference>
<keyword evidence="10" id="KW-0067">ATP-binding</keyword>
<evidence type="ECO:0000256" key="6">
    <source>
        <dbReference type="ARBA" id="ARBA00022679"/>
    </source>
</evidence>
<dbReference type="Pfam" id="PF01326">
    <property type="entry name" value="PPDK_N"/>
    <property type="match status" value="3"/>
</dbReference>
<organism evidence="16 17">
    <name type="scientific">Bartonella krasnovii</name>
    <dbReference type="NCBI Taxonomy" id="2267275"/>
    <lineage>
        <taxon>Bacteria</taxon>
        <taxon>Pseudomonadati</taxon>
        <taxon>Pseudomonadota</taxon>
        <taxon>Alphaproteobacteria</taxon>
        <taxon>Hyphomicrobiales</taxon>
        <taxon>Bartonellaceae</taxon>
        <taxon>Bartonella</taxon>
    </lineage>
</organism>
<evidence type="ECO:0000313" key="17">
    <source>
        <dbReference type="Proteomes" id="UP000829580"/>
    </source>
</evidence>
<feature type="domain" description="PEP-utilising enzyme mobile" evidence="13">
    <location>
        <begin position="436"/>
        <end position="516"/>
    </location>
</feature>
<keyword evidence="7" id="KW-0479">Metal-binding</keyword>
<dbReference type="Gene3D" id="1.10.189.10">
    <property type="entry name" value="Pyruvate Phosphate Dikinase, domain 2"/>
    <property type="match status" value="1"/>
</dbReference>
<dbReference type="RefSeq" id="WP_241439278.1">
    <property type="nucleotide sequence ID" value="NZ_CP093033.1"/>
</dbReference>
<dbReference type="Gene3D" id="3.30.470.20">
    <property type="entry name" value="ATP-grasp fold, B domain"/>
    <property type="match status" value="1"/>
</dbReference>
<accession>A0ABY3W144</accession>
<protein>
    <recommendedName>
        <fullName evidence="5 12">Pyruvate, phosphate dikinase</fullName>
        <ecNumber evidence="4 12">2.7.9.1</ecNumber>
    </recommendedName>
</protein>
<dbReference type="PANTHER" id="PTHR22931:SF9">
    <property type="entry name" value="PYRUVATE, PHOSPHATE DIKINASE 1, CHLOROPLASTIC"/>
    <property type="match status" value="1"/>
</dbReference>
<evidence type="ECO:0000256" key="8">
    <source>
        <dbReference type="ARBA" id="ARBA00022741"/>
    </source>
</evidence>
<dbReference type="GO" id="GO:0050242">
    <property type="term" value="F:pyruvate, phosphate dikinase activity"/>
    <property type="evidence" value="ECO:0007669"/>
    <property type="project" value="UniProtKB-EC"/>
</dbReference>
<dbReference type="InterPro" id="IPR023151">
    <property type="entry name" value="PEP_util_CS"/>
</dbReference>
<keyword evidence="9" id="KW-0418">Kinase</keyword>
<evidence type="ECO:0000256" key="12">
    <source>
        <dbReference type="PIRNR" id="PIRNR000853"/>
    </source>
</evidence>
<evidence type="ECO:0000256" key="9">
    <source>
        <dbReference type="ARBA" id="ARBA00022777"/>
    </source>
</evidence>
<dbReference type="InterPro" id="IPR000121">
    <property type="entry name" value="PEP_util_C"/>
</dbReference>
<evidence type="ECO:0000256" key="7">
    <source>
        <dbReference type="ARBA" id="ARBA00022723"/>
    </source>
</evidence>
<keyword evidence="17" id="KW-1185">Reference proteome</keyword>